<dbReference type="CDD" id="cd02440">
    <property type="entry name" value="AdoMet_MTases"/>
    <property type="match status" value="1"/>
</dbReference>
<dbReference type="AlphaFoldDB" id="A0A975PDN1"/>
<dbReference type="RefSeq" id="WP_207347980.1">
    <property type="nucleotide sequence ID" value="NZ_CP076456.1"/>
</dbReference>
<keyword evidence="2" id="KW-0489">Methyltransferase</keyword>
<name>A0A975PDN1_9MICC</name>
<dbReference type="InterPro" id="IPR025714">
    <property type="entry name" value="Methyltranfer_dom"/>
</dbReference>
<keyword evidence="3" id="KW-1185">Reference proteome</keyword>
<feature type="domain" description="Methyltransferase" evidence="1">
    <location>
        <begin position="40"/>
        <end position="165"/>
    </location>
</feature>
<dbReference type="Pfam" id="PF13847">
    <property type="entry name" value="Methyltransf_31"/>
    <property type="match status" value="1"/>
</dbReference>
<protein>
    <submittedName>
        <fullName evidence="2">Methyltransferase domain-containing protein</fullName>
    </submittedName>
</protein>
<accession>A0A975PDN1</accession>
<dbReference type="GO" id="GO:0032259">
    <property type="term" value="P:methylation"/>
    <property type="evidence" value="ECO:0007669"/>
    <property type="project" value="UniProtKB-KW"/>
</dbReference>
<dbReference type="Proteomes" id="UP000680588">
    <property type="component" value="Chromosome"/>
</dbReference>
<dbReference type="EMBL" id="CP076456">
    <property type="protein sequence ID" value="QWQ35466.1"/>
    <property type="molecule type" value="Genomic_DNA"/>
</dbReference>
<proteinExistence type="predicted"/>
<reference evidence="2" key="1">
    <citation type="submission" date="2021-06" db="EMBL/GenBank/DDBJ databases">
        <title>Novel species in genus Arthrobacter.</title>
        <authorList>
            <person name="Zhang G."/>
        </authorList>
    </citation>
    <scope>NUCLEOTIDE SEQUENCE</scope>
    <source>
        <strain evidence="2">Zg-ZUI122</strain>
    </source>
</reference>
<evidence type="ECO:0000313" key="2">
    <source>
        <dbReference type="EMBL" id="QWQ35466.1"/>
    </source>
</evidence>
<dbReference type="SUPFAM" id="SSF53335">
    <property type="entry name" value="S-adenosyl-L-methionine-dependent methyltransferases"/>
    <property type="match status" value="1"/>
</dbReference>
<evidence type="ECO:0000313" key="3">
    <source>
        <dbReference type="Proteomes" id="UP000680588"/>
    </source>
</evidence>
<dbReference type="KEGG" id="asun:KG104_13415"/>
<organism evidence="2 3">
    <name type="scientific">Arthrobacter sunyaminii</name>
    <dbReference type="NCBI Taxonomy" id="2816859"/>
    <lineage>
        <taxon>Bacteria</taxon>
        <taxon>Bacillati</taxon>
        <taxon>Actinomycetota</taxon>
        <taxon>Actinomycetes</taxon>
        <taxon>Micrococcales</taxon>
        <taxon>Micrococcaceae</taxon>
        <taxon>Arthrobacter</taxon>
    </lineage>
</organism>
<gene>
    <name evidence="2" type="ORF">KG104_13415</name>
</gene>
<sequence length="266" mass="28304">MPEITIGSAFDDGAADFERLAPSLWNPMGNALVAAAEIEVGHRILDAGCGTGATTIPAAQYAGPDGRVDGVDLSAQMLALAQAKASTLSLENVVLHLDDAGAWTGDEPYDVVLSAYSIFFLPDMDKGAAHLVSNLRPGGMLALSTWAEGALSPFTDLLVQECRRERPELTGLISGARDNTERLNTPEKLTAWLEGFGLQDIKVLSTPAQVQLNQSLAWSLVMGSGLRFLLPEDEEAAARVKTAFLAQLGEEYNLNADTLIASARLH</sequence>
<dbReference type="GO" id="GO:0008168">
    <property type="term" value="F:methyltransferase activity"/>
    <property type="evidence" value="ECO:0007669"/>
    <property type="project" value="UniProtKB-KW"/>
</dbReference>
<dbReference type="Gene3D" id="3.40.50.150">
    <property type="entry name" value="Vaccinia Virus protein VP39"/>
    <property type="match status" value="1"/>
</dbReference>
<keyword evidence="2" id="KW-0808">Transferase</keyword>
<dbReference type="PANTHER" id="PTHR43861">
    <property type="entry name" value="TRANS-ACONITATE 2-METHYLTRANSFERASE-RELATED"/>
    <property type="match status" value="1"/>
</dbReference>
<dbReference type="InterPro" id="IPR029063">
    <property type="entry name" value="SAM-dependent_MTases_sf"/>
</dbReference>
<evidence type="ECO:0000259" key="1">
    <source>
        <dbReference type="Pfam" id="PF13847"/>
    </source>
</evidence>